<dbReference type="FunFam" id="3.40.50.11210:FF:000001">
    <property type="entry name" value="Ral GTPase-activating protein subunit alpha-1 isoform 1"/>
    <property type="match status" value="1"/>
</dbReference>
<feature type="region of interest" description="Disordered" evidence="3">
    <location>
        <begin position="948"/>
        <end position="974"/>
    </location>
</feature>
<gene>
    <name evidence="5" type="ORF">D5F01_LYC11351</name>
</gene>
<evidence type="ECO:0000256" key="2">
    <source>
        <dbReference type="ARBA" id="ARBA00022553"/>
    </source>
</evidence>
<protein>
    <submittedName>
        <fullName evidence="5">Ral GTPase-activating protein subunit alpha-1 GAP-related-interacting partner to E12</fullName>
    </submittedName>
</protein>
<keyword evidence="6" id="KW-1185">Reference proteome</keyword>
<dbReference type="SUPFAM" id="SSF111347">
    <property type="entry name" value="Rap/Ran-GAP"/>
    <property type="match status" value="1"/>
</dbReference>
<dbReference type="Gene3D" id="3.40.50.11210">
    <property type="entry name" value="Rap/Ran-GAP"/>
    <property type="match status" value="1"/>
</dbReference>
<evidence type="ECO:0000259" key="4">
    <source>
        <dbReference type="PROSITE" id="PS50085"/>
    </source>
</evidence>
<keyword evidence="2" id="KW-0597">Phosphoprotein</keyword>
<feature type="compositionally biased region" description="Low complexity" evidence="3">
    <location>
        <begin position="795"/>
        <end position="805"/>
    </location>
</feature>
<dbReference type="GO" id="GO:0005634">
    <property type="term" value="C:nucleus"/>
    <property type="evidence" value="ECO:0007669"/>
    <property type="project" value="InterPro"/>
</dbReference>
<feature type="compositionally biased region" description="Basic and acidic residues" evidence="3">
    <location>
        <begin position="1672"/>
        <end position="1682"/>
    </location>
</feature>
<dbReference type="InterPro" id="IPR027107">
    <property type="entry name" value="Tuberin/Ral-act_asu"/>
</dbReference>
<feature type="domain" description="Rap-GAP" evidence="4">
    <location>
        <begin position="1888"/>
        <end position="2077"/>
    </location>
</feature>
<dbReference type="InterPro" id="IPR035974">
    <property type="entry name" value="Rap/Ran-GAP_sf"/>
</dbReference>
<dbReference type="InterPro" id="IPR016024">
    <property type="entry name" value="ARM-type_fold"/>
</dbReference>
<feature type="compositionally biased region" description="Polar residues" evidence="3">
    <location>
        <begin position="391"/>
        <end position="409"/>
    </location>
</feature>
<organism evidence="5 6">
    <name type="scientific">Larimichthys crocea</name>
    <name type="common">Large yellow croaker</name>
    <name type="synonym">Pseudosciaena crocea</name>
    <dbReference type="NCBI Taxonomy" id="215358"/>
    <lineage>
        <taxon>Eukaryota</taxon>
        <taxon>Metazoa</taxon>
        <taxon>Chordata</taxon>
        <taxon>Craniata</taxon>
        <taxon>Vertebrata</taxon>
        <taxon>Euteleostomi</taxon>
        <taxon>Actinopterygii</taxon>
        <taxon>Neopterygii</taxon>
        <taxon>Teleostei</taxon>
        <taxon>Neoteleostei</taxon>
        <taxon>Acanthomorphata</taxon>
        <taxon>Eupercaria</taxon>
        <taxon>Sciaenidae</taxon>
        <taxon>Larimichthys</taxon>
    </lineage>
</organism>
<dbReference type="InterPro" id="IPR000331">
    <property type="entry name" value="Rap/Ran_GAP_dom"/>
</dbReference>
<dbReference type="SUPFAM" id="SSF48371">
    <property type="entry name" value="ARM repeat"/>
    <property type="match status" value="1"/>
</dbReference>
<dbReference type="InterPro" id="IPR046859">
    <property type="entry name" value="RGPA/RALGAPB_N"/>
</dbReference>
<feature type="compositionally biased region" description="Polar residues" evidence="3">
    <location>
        <begin position="995"/>
        <end position="1029"/>
    </location>
</feature>
<evidence type="ECO:0000313" key="5">
    <source>
        <dbReference type="EMBL" id="KAE8289645.1"/>
    </source>
</evidence>
<feature type="region of interest" description="Disordered" evidence="3">
    <location>
        <begin position="826"/>
        <end position="845"/>
    </location>
</feature>
<dbReference type="PANTHER" id="PTHR10063">
    <property type="entry name" value="TUBERIN"/>
    <property type="match status" value="1"/>
</dbReference>
<reference evidence="5 6" key="1">
    <citation type="submission" date="2019-07" db="EMBL/GenBank/DDBJ databases">
        <title>Chromosome genome assembly for large yellow croaker.</title>
        <authorList>
            <person name="Xiao S."/>
        </authorList>
    </citation>
    <scope>NUCLEOTIDE SEQUENCE [LARGE SCALE GENOMIC DNA]</scope>
    <source>
        <strain evidence="5">JMULYC20181020</strain>
        <tissue evidence="5">Muscle</tissue>
    </source>
</reference>
<feature type="region of interest" description="Disordered" evidence="3">
    <location>
        <begin position="1620"/>
        <end position="1740"/>
    </location>
</feature>
<feature type="compositionally biased region" description="Basic and acidic residues" evidence="3">
    <location>
        <begin position="1696"/>
        <end position="1712"/>
    </location>
</feature>
<comment type="caution">
    <text evidence="5">The sequence shown here is derived from an EMBL/GenBank/DDBJ whole genome shotgun (WGS) entry which is preliminary data.</text>
</comment>
<feature type="region of interest" description="Disordered" evidence="3">
    <location>
        <begin position="1470"/>
        <end position="1490"/>
    </location>
</feature>
<feature type="compositionally biased region" description="Basic and acidic residues" evidence="3">
    <location>
        <begin position="1470"/>
        <end position="1486"/>
    </location>
</feature>
<feature type="compositionally biased region" description="Basic and acidic residues" evidence="3">
    <location>
        <begin position="1720"/>
        <end position="1740"/>
    </location>
</feature>
<evidence type="ECO:0000256" key="3">
    <source>
        <dbReference type="SAM" id="MobiDB-lite"/>
    </source>
</evidence>
<dbReference type="Pfam" id="PF02145">
    <property type="entry name" value="Rap_GAP"/>
    <property type="match status" value="1"/>
</dbReference>
<feature type="compositionally biased region" description="Acidic residues" evidence="3">
    <location>
        <begin position="1661"/>
        <end position="1671"/>
    </location>
</feature>
<proteinExistence type="predicted"/>
<evidence type="ECO:0000313" key="6">
    <source>
        <dbReference type="Proteomes" id="UP000424527"/>
    </source>
</evidence>
<dbReference type="GO" id="GO:0005737">
    <property type="term" value="C:cytoplasm"/>
    <property type="evidence" value="ECO:0007669"/>
    <property type="project" value="TreeGrafter"/>
</dbReference>
<sequence>MFSKKPHGDVKKSTQKVLDPKKDVLTRLKHLRIVIENAEPSELKQFFDLNYSHIYYVFFENFVTIEVNLKQKGHKSQREELDSILFIFEKILQLLPERIQSRWQFHSIGLILKKLLHTGNSLKIRREGVRLFLLWMQALQSNAEREQLCMFACLIPGFPAPLCHGTPRTLDTLINPPLSLAETQVTPEEITPLVPPQSGDKNQEDLTAYFLEALLKYMAKSLEWRCKENHERGFSFLFGHFRKFYLPHIFPNFAMETSLYNPILDVPPMRPKPYYSVVRREQDGGETVYCTKESFLQARVIFIRWLVSFWLEPRPNTQTHIPGTEGENVPKNIQRAAAGLAARSAGSSDDSGGGGIRCDSHLEGSGSLSGPGGGSMGLCGGPGAGNEPEQSHSNTSTLTEREPSSSSLCSMDEEQLTDMEVVRRVLTSSRTNVNFITEIFRQAFLLPMCEAAAMRKVVRVYQEWISMEDRPVFMKEPEEGPYPVATGGSLDSGSQLGDKEVEGMNKVIDSELLEYSVHAGVQTTLQVFITHSANVFLLEPANDIKILLEEHVDMCKRVLNIYRSLVMHETMDQKTWEQILLVLLRVTESVMKRPPSIMPQGKKNNTLSGRLAGPIFQTLIVAWIKGNLNVYISRELWDDLLSVLSSLTCWDELVTEWSLTMETLTKVLARNLYSVDLNELPLDKLSEQKQKKHKGKGIGSEGQRPIVDRSFSKGWSRDQPGQAAAMRQRSATTAGSPGIEKARSIVRQKTVDLEDPPITLTSRTSRMRHSSQSDEAPPTSCSEVFQGGACDLDGPAPSSLARSSSASDIMEPFIAERVKVNKEEVVQKARPVSSDVGSTNPNFSDLMDEFIQERLRAKGTAGRRGSSPGSLEVPRDLPELLEAGQSPGSRPSDDHRPIDDPGVPSEWTSPASASGSDVISSDSQSDSFNAFQYSTCKFDNFTFSSEAGGGGGAGSGSGSGGGGRGSSLDQDSLGGGVACEEHEVASLTTLHLDSETSSLSHTVTVTGSESASPMHSLGGSRSQTPSPATLTAEHTDHTHSHSHTHLQLDQKLHNSVLQTPDDLETSEFPSENCSVMAGGSLTGWHADVATVMWRRMLGILGDVNTIKDPEIHAQVFDYLCELWQNLAKIRDNLGISLDNQSSPPPPVLIPPLRILTPWLFKATMLTERYKQGKLHAYKLICRIMKRRQDVSPNTDFLTHFYNIMHQGLLHQDQDIVNTIIKHCSPRFFSIGLPGATMLILDFIIAASRVTACSSLNAPRVEAQILLGSLVCFPNLYGELPALHPTTADVVLTKFPDVKEHVIKTILSSAKDEPSAPARCVALCSLGIWLCEELAHGTQHPQIKDALNVICVTLKYPNKNVALVASDILHLLISHVDHLQKFPPDTPKKIVEILIATITYLLPATESSPHELDKRLVVSLLLCLLDWVMALPPKTLLQPVQTRSPPEKDQPTKTLLSCIYKTMTRFLPLENLREPEPLHSPDSERSSKLQPVTEVRSRIQQGLVSIAARTVITHLVNHLGHYPMSGGPATLSSQVCENQDNPFCESADLGPELFHSPNLQFLVLNGSTLLSVYQIRSESGVPGGGMTAGLSSAPACVRVIIRDVAGKHSWDSAVLYGPPPSSPCSPTHTFLSHTQSPHSASLHLRTPPGGPPKKMVAKREGSEEEVQEEREAEEGGREMEGERQGFQAEEEEEEEGEERKVSEEEKGDQRGGEVDEEEAEQQQREEEKNEHGMDEEADRGESGLEQLLAPPLAKRVCREAVPAWDSLTEGDDALDEMLQYLGYSSPECLQRAGMPLNIPAPPPACVSEKQENDVINAILKQSAAEREFVLHRGEELNMRAVQQTEPETQTPQSAFYYCRLLINILGLNSWEKRSNFHLLRKNEKLLRELKNLDSRQCRETHKIAVFYVAEGQEDKHSILTNTAGSQAYEDFVSGLGWEVDLTTHCGFMGGLQRNRSTGQTTPYYATSTTEVIYHVSTRMPHDQDHNLTKKLRHLGNDEVHIVWSEHSRDYRRGIIPTEFGDVLIVIYPMKNHMYSIHILKKPEVPFFGPLFDGAIVDMKILPTMVRATASTPVELSNP</sequence>
<feature type="compositionally biased region" description="Low complexity" evidence="3">
    <location>
        <begin position="337"/>
        <end position="350"/>
    </location>
</feature>
<dbReference type="PROSITE" id="PS50085">
    <property type="entry name" value="RAPGAP"/>
    <property type="match status" value="1"/>
</dbReference>
<dbReference type="GO" id="GO:0005096">
    <property type="term" value="F:GTPase activator activity"/>
    <property type="evidence" value="ECO:0007669"/>
    <property type="project" value="UniProtKB-KW"/>
</dbReference>
<accession>A0A6G0IDS2</accession>
<feature type="region of interest" description="Disordered" evidence="3">
    <location>
        <begin position="337"/>
        <end position="412"/>
    </location>
</feature>
<name>A0A6G0IDS2_LARCR</name>
<keyword evidence="1" id="KW-0343">GTPase activation</keyword>
<feature type="region of interest" description="Disordered" evidence="3">
    <location>
        <begin position="686"/>
        <end position="805"/>
    </location>
</feature>
<dbReference type="Pfam" id="PF20412">
    <property type="entry name" value="RALGAPB_N"/>
    <property type="match status" value="1"/>
</dbReference>
<dbReference type="GO" id="GO:0051056">
    <property type="term" value="P:regulation of small GTPase mediated signal transduction"/>
    <property type="evidence" value="ECO:0007669"/>
    <property type="project" value="InterPro"/>
</dbReference>
<dbReference type="PANTHER" id="PTHR10063:SF3">
    <property type="entry name" value="RAL GTPASE-ACTIVATING PROTEIN SUBUNIT ALPHA-1"/>
    <property type="match status" value="1"/>
</dbReference>
<feature type="compositionally biased region" description="Gly residues" evidence="3">
    <location>
        <begin position="367"/>
        <end position="384"/>
    </location>
</feature>
<dbReference type="EMBL" id="REGW02000011">
    <property type="protein sequence ID" value="KAE8289645.1"/>
    <property type="molecule type" value="Genomic_DNA"/>
</dbReference>
<evidence type="ECO:0000256" key="1">
    <source>
        <dbReference type="ARBA" id="ARBA00022468"/>
    </source>
</evidence>
<feature type="region of interest" description="Disordered" evidence="3">
    <location>
        <begin position="995"/>
        <end position="1048"/>
    </location>
</feature>
<dbReference type="Proteomes" id="UP000424527">
    <property type="component" value="Unassembled WGS sequence"/>
</dbReference>
<feature type="compositionally biased region" description="Polar residues" evidence="3">
    <location>
        <begin position="1626"/>
        <end position="1638"/>
    </location>
</feature>
<feature type="compositionally biased region" description="Low complexity" evidence="3">
    <location>
        <begin position="909"/>
        <end position="924"/>
    </location>
</feature>
<feature type="compositionally biased region" description="Gly residues" evidence="3">
    <location>
        <begin position="948"/>
        <end position="965"/>
    </location>
</feature>
<feature type="region of interest" description="Disordered" evidence="3">
    <location>
        <begin position="881"/>
        <end position="924"/>
    </location>
</feature>